<proteinExistence type="predicted"/>
<evidence type="ECO:0000313" key="4">
    <source>
        <dbReference type="EMBL" id="CCI39629.1"/>
    </source>
</evidence>
<evidence type="ECO:0000256" key="1">
    <source>
        <dbReference type="ARBA" id="ARBA00023125"/>
    </source>
</evidence>
<dbReference type="AlphaFoldDB" id="A0A024FYG1"/>
<dbReference type="GO" id="GO:0003677">
    <property type="term" value="F:DNA binding"/>
    <property type="evidence" value="ECO:0007669"/>
    <property type="project" value="UniProtKB-KW"/>
</dbReference>
<dbReference type="Pfam" id="PF07282">
    <property type="entry name" value="Cas12f1-like_TNB"/>
    <property type="match status" value="1"/>
</dbReference>
<reference evidence="4 5" key="1">
    <citation type="submission" date="2012-05" db="EMBL/GenBank/DDBJ databases">
        <title>Recombination and specialization in a pathogen metapopulation.</title>
        <authorList>
            <person name="Gardiner A."/>
            <person name="Kemen E."/>
            <person name="Schultz-Larsen T."/>
            <person name="MacLean D."/>
            <person name="Van Oosterhout C."/>
            <person name="Jones J.D.G."/>
        </authorList>
    </citation>
    <scope>NUCLEOTIDE SEQUENCE [LARGE SCALE GENOMIC DNA]</scope>
    <source>
        <strain evidence="4 5">Ac Nc2</strain>
    </source>
</reference>
<keyword evidence="5" id="KW-1185">Reference proteome</keyword>
<dbReference type="OrthoDB" id="5556225at2759"/>
<dbReference type="SMR" id="A0A024FYG1"/>
<sequence length="344" mass="40128">MAAFVEQANRRPRSFCPLRTSLIPKHITLDTTTLVHLLWDQGAKSKLLTAGETRQEQSHDLGHFLSCQQERVYYEEVSYIDDITGSEIDELSKRKVIGIDPNMSDLLYCANEDASEQFRYTQNQRRQETKKNKYDQIIQNAKNHEYVEERRFKAYVQAKLLVNSKIETSYKARIYRKLKLNRFWNTRKSEQKMLHRLAQKLKKPEEVVIGIVDSEQKKHRKFKEPTKGKGFRNLLRNGGYKVYLVDEFRTSCQCSHCQQEDAKCEKFRVRLEPKKKLAENERRLRLVHGLLACKKCNKLWNRDVNSAINTARLTRESLAGRSRPTYLSRAATPPEADSAVASTA</sequence>
<keyword evidence="1" id="KW-0238">DNA-binding</keyword>
<gene>
    <name evidence="4" type="ORF">BN9_004120</name>
</gene>
<evidence type="ECO:0000313" key="5">
    <source>
        <dbReference type="Proteomes" id="UP000053237"/>
    </source>
</evidence>
<organism evidence="4 5">
    <name type="scientific">Albugo candida</name>
    <dbReference type="NCBI Taxonomy" id="65357"/>
    <lineage>
        <taxon>Eukaryota</taxon>
        <taxon>Sar</taxon>
        <taxon>Stramenopiles</taxon>
        <taxon>Oomycota</taxon>
        <taxon>Peronosporomycetes</taxon>
        <taxon>Albuginales</taxon>
        <taxon>Albuginaceae</taxon>
        <taxon>Albugo</taxon>
    </lineage>
</organism>
<dbReference type="Proteomes" id="UP000053237">
    <property type="component" value="Unassembled WGS sequence"/>
</dbReference>
<protein>
    <recommendedName>
        <fullName evidence="3">Cas12f1-like TNB domain-containing protein</fullName>
    </recommendedName>
</protein>
<feature type="domain" description="Cas12f1-like TNB" evidence="3">
    <location>
        <begin position="239"/>
        <end position="309"/>
    </location>
</feature>
<accession>A0A024FYG1</accession>
<name>A0A024FYG1_9STRA</name>
<dbReference type="InParanoid" id="A0A024FYG1"/>
<feature type="region of interest" description="Disordered" evidence="2">
    <location>
        <begin position="324"/>
        <end position="344"/>
    </location>
</feature>
<comment type="caution">
    <text evidence="4">The sequence shown here is derived from an EMBL/GenBank/DDBJ whole genome shotgun (WGS) entry which is preliminary data.</text>
</comment>
<dbReference type="InterPro" id="IPR010095">
    <property type="entry name" value="Cas12f1-like_TNB"/>
</dbReference>
<evidence type="ECO:0000256" key="2">
    <source>
        <dbReference type="SAM" id="MobiDB-lite"/>
    </source>
</evidence>
<dbReference type="EMBL" id="CAIX01000002">
    <property type="protein sequence ID" value="CCI39629.1"/>
    <property type="molecule type" value="Genomic_DNA"/>
</dbReference>
<evidence type="ECO:0000259" key="3">
    <source>
        <dbReference type="Pfam" id="PF07282"/>
    </source>
</evidence>